<protein>
    <recommendedName>
        <fullName evidence="1">Peptidase S1 domain-containing protein</fullName>
    </recommendedName>
</protein>
<gene>
    <name evidence="2" type="ORF">DICVIV_13178</name>
</gene>
<dbReference type="Proteomes" id="UP000053766">
    <property type="component" value="Unassembled WGS sequence"/>
</dbReference>
<sequence>MEVEIDSWQLHHSRLADDNVLITLDIDQAFDRLGHRCKRIRFRLISAQFNVKGDSGGPLVEANKSGIYILRGITTSSLGDCTPTATYHINFFANVTYYLDWICESTGVCPIP</sequence>
<dbReference type="InterPro" id="IPR043504">
    <property type="entry name" value="Peptidase_S1_PA_chymotrypsin"/>
</dbReference>
<reference evidence="3" key="2">
    <citation type="journal article" date="2016" name="Sci. Rep.">
        <title>Dictyocaulus viviparus genome, variome and transcriptome elucidate lungworm biology and support future intervention.</title>
        <authorList>
            <person name="McNulty S.N."/>
            <person name="Strube C."/>
            <person name="Rosa B.A."/>
            <person name="Martin J.C."/>
            <person name="Tyagi R."/>
            <person name="Choi Y.J."/>
            <person name="Wang Q."/>
            <person name="Hallsworth Pepin K."/>
            <person name="Zhang X."/>
            <person name="Ozersky P."/>
            <person name="Wilson R.K."/>
            <person name="Sternberg P.W."/>
            <person name="Gasser R.B."/>
            <person name="Mitreva M."/>
        </authorList>
    </citation>
    <scope>NUCLEOTIDE SEQUENCE [LARGE SCALE GENOMIC DNA]</scope>
    <source>
        <strain evidence="3">HannoverDv2000</strain>
    </source>
</reference>
<dbReference type="InterPro" id="IPR001254">
    <property type="entry name" value="Trypsin_dom"/>
</dbReference>
<dbReference type="GO" id="GO:0004252">
    <property type="term" value="F:serine-type endopeptidase activity"/>
    <property type="evidence" value="ECO:0007669"/>
    <property type="project" value="InterPro"/>
</dbReference>
<evidence type="ECO:0000259" key="1">
    <source>
        <dbReference type="Pfam" id="PF00089"/>
    </source>
</evidence>
<accession>A0A0D8X8G5</accession>
<dbReference type="EMBL" id="KN716991">
    <property type="protein sequence ID" value="KJH40860.1"/>
    <property type="molecule type" value="Genomic_DNA"/>
</dbReference>
<dbReference type="AlphaFoldDB" id="A0A0D8X8G5"/>
<dbReference type="GO" id="GO:0006508">
    <property type="term" value="P:proteolysis"/>
    <property type="evidence" value="ECO:0007669"/>
    <property type="project" value="InterPro"/>
</dbReference>
<feature type="domain" description="Peptidase S1" evidence="1">
    <location>
        <begin position="51"/>
        <end position="102"/>
    </location>
</feature>
<dbReference type="OrthoDB" id="6339452at2759"/>
<organism evidence="2 3">
    <name type="scientific">Dictyocaulus viviparus</name>
    <name type="common">Bovine lungworm</name>
    <dbReference type="NCBI Taxonomy" id="29172"/>
    <lineage>
        <taxon>Eukaryota</taxon>
        <taxon>Metazoa</taxon>
        <taxon>Ecdysozoa</taxon>
        <taxon>Nematoda</taxon>
        <taxon>Chromadorea</taxon>
        <taxon>Rhabditida</taxon>
        <taxon>Rhabditina</taxon>
        <taxon>Rhabditomorpha</taxon>
        <taxon>Strongyloidea</taxon>
        <taxon>Metastrongylidae</taxon>
        <taxon>Dictyocaulus</taxon>
    </lineage>
</organism>
<dbReference type="Pfam" id="PF00089">
    <property type="entry name" value="Trypsin"/>
    <property type="match status" value="1"/>
</dbReference>
<evidence type="ECO:0000313" key="2">
    <source>
        <dbReference type="EMBL" id="KJH40860.1"/>
    </source>
</evidence>
<proteinExistence type="predicted"/>
<dbReference type="SUPFAM" id="SSF50494">
    <property type="entry name" value="Trypsin-like serine proteases"/>
    <property type="match status" value="1"/>
</dbReference>
<dbReference type="Gene3D" id="2.40.10.10">
    <property type="entry name" value="Trypsin-like serine proteases"/>
    <property type="match status" value="1"/>
</dbReference>
<dbReference type="InterPro" id="IPR009003">
    <property type="entry name" value="Peptidase_S1_PA"/>
</dbReference>
<keyword evidence="3" id="KW-1185">Reference proteome</keyword>
<evidence type="ECO:0000313" key="3">
    <source>
        <dbReference type="Proteomes" id="UP000053766"/>
    </source>
</evidence>
<name>A0A0D8X8G5_DICVI</name>
<reference evidence="2 3" key="1">
    <citation type="submission" date="2013-11" db="EMBL/GenBank/DDBJ databases">
        <title>Draft genome of the bovine lungworm Dictyocaulus viviparus.</title>
        <authorList>
            <person name="Mitreva M."/>
        </authorList>
    </citation>
    <scope>NUCLEOTIDE SEQUENCE [LARGE SCALE GENOMIC DNA]</scope>
    <source>
        <strain evidence="2 3">HannoverDv2000</strain>
    </source>
</reference>